<name>A0A4V1RI52_9HYPH</name>
<proteinExistence type="predicted"/>
<keyword evidence="3" id="KW-1185">Reference proteome</keyword>
<comment type="caution">
    <text evidence="2">The sequence shown here is derived from an EMBL/GenBank/DDBJ whole genome shotgun (WGS) entry which is preliminary data.</text>
</comment>
<evidence type="ECO:0000313" key="3">
    <source>
        <dbReference type="Proteomes" id="UP000289411"/>
    </source>
</evidence>
<dbReference type="RefSeq" id="WP_129221265.1">
    <property type="nucleotide sequence ID" value="NZ_QYBC01000021.1"/>
</dbReference>
<dbReference type="InterPro" id="IPR025363">
    <property type="entry name" value="DUF4267"/>
</dbReference>
<keyword evidence="1" id="KW-0812">Transmembrane</keyword>
<accession>A0A4V1RI52</accession>
<keyword evidence="1" id="KW-0472">Membrane</keyword>
<dbReference type="EMBL" id="QYBC01000021">
    <property type="protein sequence ID" value="RYB02347.1"/>
    <property type="molecule type" value="Genomic_DNA"/>
</dbReference>
<evidence type="ECO:0000313" key="2">
    <source>
        <dbReference type="EMBL" id="RYB02347.1"/>
    </source>
</evidence>
<keyword evidence="1" id="KW-1133">Transmembrane helix</keyword>
<protein>
    <submittedName>
        <fullName evidence="2">DUF4267 domain-containing protein</fullName>
    </submittedName>
</protein>
<sequence>MHWAADGLALMLALAIVAIGIWYVARPRGATRGFGLPLPEVGPNIAAWLRLKGVRDIVSGLVVLACMARGEPRVVGVVLLVEALIPLGDMLVVLTGRGSVRRAVGIHGLTAVLMLLAALPLTMREA</sequence>
<feature type="transmembrane region" description="Helical" evidence="1">
    <location>
        <begin position="7"/>
        <end position="25"/>
    </location>
</feature>
<dbReference type="OrthoDB" id="119790at2"/>
<gene>
    <name evidence="2" type="ORF">D3272_21465</name>
</gene>
<feature type="transmembrane region" description="Helical" evidence="1">
    <location>
        <begin position="106"/>
        <end position="123"/>
    </location>
</feature>
<organism evidence="2 3">
    <name type="scientific">Lichenibacterium ramalinae</name>
    <dbReference type="NCBI Taxonomy" id="2316527"/>
    <lineage>
        <taxon>Bacteria</taxon>
        <taxon>Pseudomonadati</taxon>
        <taxon>Pseudomonadota</taxon>
        <taxon>Alphaproteobacteria</taxon>
        <taxon>Hyphomicrobiales</taxon>
        <taxon>Lichenihabitantaceae</taxon>
        <taxon>Lichenibacterium</taxon>
    </lineage>
</organism>
<reference evidence="2 3" key="2">
    <citation type="submission" date="2019-02" db="EMBL/GenBank/DDBJ databases">
        <title>'Lichenibacterium ramalinii' gen. nov. sp. nov., 'Lichenibacterium minor' gen. nov. sp. nov.</title>
        <authorList>
            <person name="Pankratov T."/>
        </authorList>
    </citation>
    <scope>NUCLEOTIDE SEQUENCE [LARGE SCALE GENOMIC DNA]</scope>
    <source>
        <strain evidence="2 3">RmlP001</strain>
    </source>
</reference>
<dbReference type="AlphaFoldDB" id="A0A4V1RI52"/>
<evidence type="ECO:0000256" key="1">
    <source>
        <dbReference type="SAM" id="Phobius"/>
    </source>
</evidence>
<feature type="transmembrane region" description="Helical" evidence="1">
    <location>
        <begin position="74"/>
        <end position="94"/>
    </location>
</feature>
<reference evidence="2 3" key="1">
    <citation type="submission" date="2018-09" db="EMBL/GenBank/DDBJ databases">
        <authorList>
            <person name="Grouzdev D.S."/>
            <person name="Krutkina M.S."/>
        </authorList>
    </citation>
    <scope>NUCLEOTIDE SEQUENCE [LARGE SCALE GENOMIC DNA]</scope>
    <source>
        <strain evidence="2 3">RmlP001</strain>
    </source>
</reference>
<dbReference type="Proteomes" id="UP000289411">
    <property type="component" value="Unassembled WGS sequence"/>
</dbReference>
<dbReference type="Pfam" id="PF14087">
    <property type="entry name" value="DUF4267"/>
    <property type="match status" value="1"/>
</dbReference>